<evidence type="ECO:0000313" key="6">
    <source>
        <dbReference type="EMBL" id="KAJ5129571.1"/>
    </source>
</evidence>
<feature type="transmembrane region" description="Helical" evidence="5">
    <location>
        <begin position="435"/>
        <end position="454"/>
    </location>
</feature>
<evidence type="ECO:0000256" key="5">
    <source>
        <dbReference type="SAM" id="Phobius"/>
    </source>
</evidence>
<accession>A0A9W9GTC5</accession>
<feature type="transmembrane region" description="Helical" evidence="5">
    <location>
        <begin position="79"/>
        <end position="96"/>
    </location>
</feature>
<dbReference type="InterPro" id="IPR051617">
    <property type="entry name" value="UNC-93-like_regulator"/>
</dbReference>
<evidence type="ECO:0000313" key="7">
    <source>
        <dbReference type="Proteomes" id="UP001149079"/>
    </source>
</evidence>
<dbReference type="GO" id="GO:0016020">
    <property type="term" value="C:membrane"/>
    <property type="evidence" value="ECO:0007669"/>
    <property type="project" value="UniProtKB-SubCell"/>
</dbReference>
<name>A0A9W9GTC5_9EURO</name>
<organism evidence="6 7">
    <name type="scientific">Penicillium bovifimosum</name>
    <dbReference type="NCBI Taxonomy" id="126998"/>
    <lineage>
        <taxon>Eukaryota</taxon>
        <taxon>Fungi</taxon>
        <taxon>Dikarya</taxon>
        <taxon>Ascomycota</taxon>
        <taxon>Pezizomycotina</taxon>
        <taxon>Eurotiomycetes</taxon>
        <taxon>Eurotiomycetidae</taxon>
        <taxon>Eurotiales</taxon>
        <taxon>Aspergillaceae</taxon>
        <taxon>Penicillium</taxon>
    </lineage>
</organism>
<dbReference type="Proteomes" id="UP001149079">
    <property type="component" value="Unassembled WGS sequence"/>
</dbReference>
<gene>
    <name evidence="6" type="ORF">N7515_005610</name>
</gene>
<keyword evidence="7" id="KW-1185">Reference proteome</keyword>
<feature type="transmembrane region" description="Helical" evidence="5">
    <location>
        <begin position="130"/>
        <end position="153"/>
    </location>
</feature>
<dbReference type="Gene3D" id="1.20.1250.20">
    <property type="entry name" value="MFS general substrate transporter like domains"/>
    <property type="match status" value="1"/>
</dbReference>
<evidence type="ECO:0000256" key="3">
    <source>
        <dbReference type="ARBA" id="ARBA00022989"/>
    </source>
</evidence>
<feature type="transmembrane region" description="Helical" evidence="5">
    <location>
        <begin position="371"/>
        <end position="391"/>
    </location>
</feature>
<feature type="transmembrane region" description="Helical" evidence="5">
    <location>
        <begin position="103"/>
        <end position="124"/>
    </location>
</feature>
<feature type="transmembrane region" description="Helical" evidence="5">
    <location>
        <begin position="203"/>
        <end position="222"/>
    </location>
</feature>
<dbReference type="CDD" id="cd06178">
    <property type="entry name" value="MFS_unc93-like"/>
    <property type="match status" value="1"/>
</dbReference>
<keyword evidence="4 5" id="KW-0472">Membrane</keyword>
<dbReference type="InterPro" id="IPR036259">
    <property type="entry name" value="MFS_trans_sf"/>
</dbReference>
<dbReference type="Pfam" id="PF07690">
    <property type="entry name" value="MFS_1"/>
    <property type="match status" value="1"/>
</dbReference>
<protein>
    <submittedName>
        <fullName evidence="6">Uncharacterized protein</fullName>
    </submittedName>
</protein>
<feature type="transmembrane region" description="Helical" evidence="5">
    <location>
        <begin position="257"/>
        <end position="274"/>
    </location>
</feature>
<evidence type="ECO:0000256" key="1">
    <source>
        <dbReference type="ARBA" id="ARBA00004141"/>
    </source>
</evidence>
<reference evidence="6" key="1">
    <citation type="submission" date="2022-11" db="EMBL/GenBank/DDBJ databases">
        <authorList>
            <person name="Petersen C."/>
        </authorList>
    </citation>
    <scope>NUCLEOTIDE SEQUENCE</scope>
    <source>
        <strain evidence="6">IBT 22155</strain>
    </source>
</reference>
<reference evidence="6" key="2">
    <citation type="journal article" date="2023" name="IMA Fungus">
        <title>Comparative genomic study of the Penicillium genus elucidates a diverse pangenome and 15 lateral gene transfer events.</title>
        <authorList>
            <person name="Petersen C."/>
            <person name="Sorensen T."/>
            <person name="Nielsen M.R."/>
            <person name="Sondergaard T.E."/>
            <person name="Sorensen J.L."/>
            <person name="Fitzpatrick D.A."/>
            <person name="Frisvad J.C."/>
            <person name="Nielsen K.L."/>
        </authorList>
    </citation>
    <scope>NUCLEOTIDE SEQUENCE</scope>
    <source>
        <strain evidence="6">IBT 22155</strain>
    </source>
</reference>
<dbReference type="AlphaFoldDB" id="A0A9W9GTC5"/>
<comment type="caution">
    <text evidence="6">The sequence shown here is derived from an EMBL/GenBank/DDBJ whole genome shotgun (WGS) entry which is preliminary data.</text>
</comment>
<dbReference type="GeneID" id="81405524"/>
<feature type="transmembrane region" description="Helical" evidence="5">
    <location>
        <begin position="294"/>
        <end position="313"/>
    </location>
</feature>
<keyword evidence="3 5" id="KW-1133">Transmembrane helix</keyword>
<feature type="transmembrane region" description="Helical" evidence="5">
    <location>
        <begin position="43"/>
        <end position="67"/>
    </location>
</feature>
<dbReference type="PANTHER" id="PTHR23294:SF59">
    <property type="entry name" value="UNC93-LIKE PROTEIN C922.05C"/>
    <property type="match status" value="1"/>
</dbReference>
<dbReference type="OrthoDB" id="196103at2759"/>
<dbReference type="InterPro" id="IPR011701">
    <property type="entry name" value="MFS"/>
</dbReference>
<dbReference type="PANTHER" id="PTHR23294">
    <property type="entry name" value="ET TRANSLATION PRODUCT-RELATED"/>
    <property type="match status" value="1"/>
</dbReference>
<dbReference type="EMBL" id="JAPQKL010000005">
    <property type="protein sequence ID" value="KAJ5129571.1"/>
    <property type="molecule type" value="Genomic_DNA"/>
</dbReference>
<dbReference type="RefSeq" id="XP_056519950.1">
    <property type="nucleotide sequence ID" value="XM_056666354.1"/>
</dbReference>
<feature type="transmembrane region" description="Helical" evidence="5">
    <location>
        <begin position="165"/>
        <end position="183"/>
    </location>
</feature>
<keyword evidence="2 5" id="KW-0812">Transmembrane</keyword>
<proteinExistence type="predicted"/>
<comment type="subcellular location">
    <subcellularLocation>
        <location evidence="1">Membrane</location>
        <topology evidence="1">Multi-pass membrane protein</topology>
    </subcellularLocation>
</comment>
<evidence type="ECO:0000256" key="4">
    <source>
        <dbReference type="ARBA" id="ARBA00023136"/>
    </source>
</evidence>
<evidence type="ECO:0000256" key="2">
    <source>
        <dbReference type="ARBA" id="ARBA00022692"/>
    </source>
</evidence>
<dbReference type="SUPFAM" id="SSF103473">
    <property type="entry name" value="MFS general substrate transporter"/>
    <property type="match status" value="1"/>
</dbReference>
<feature type="transmembrane region" description="Helical" evidence="5">
    <location>
        <begin position="325"/>
        <end position="343"/>
    </location>
</feature>
<dbReference type="GO" id="GO:0022857">
    <property type="term" value="F:transmembrane transporter activity"/>
    <property type="evidence" value="ECO:0007669"/>
    <property type="project" value="InterPro"/>
</dbReference>
<sequence>MEERKTVVEYSVEPAPRPPGWMYKAGSIGKWSTSWYASPRNQLAMVAFVCFLCPGMFNALSGLGGGGKADPTLSDQMNIALYSTFAVVGFFAGTVVNRIGVRLSLSFGGIGYCIYSISLLVSVHKHVPGFNIFAGAFLGVCAGLLWAAQGTIMMSYPPEQQKGRYFSWFWCIFNVGACIGSLIPLGENINVKTNETVSDGTYIAFIVLMFAGAVLALFLCDADKVVRTDGSRVILMKQPSWKTEFIGLWDTIRAEPWIVLLFPMFWSSNWFYTYQQNAINGAYFNTRTKALNGFLYWFAQIVAAVIIGPLLDIERVRRTVRAKAALVSLFVLTVAIWGGGYAWQKKYTRETVAQKDFVPWDWETKGYVGPMFLYFFYGMYDAVWQGIVYWIMGALGNSGRKLANLAGFYKGLQSAGAAVMWSLDSNKLPYMNEYASNFGLLCASILVAAPVVFFKIKDSVPVEDELAGTGETLEDVLPPGAVEQIRAGDEKI</sequence>